<protein>
    <recommendedName>
        <fullName evidence="3">VCBS repeat-containing protein</fullName>
    </recommendedName>
</protein>
<accession>A0A182T079</accession>
<sequence length="512" mass="58887">MDAPAKLYSLKLPGKSLAKVPPGSTVEVKQDPSAAKTFFVRNNRVLVIYEEEKGIWIEVHKDEHFFSVFNDDVNYGWTVYEGGLLAVRKSKGFVMYKWDKRSLNQLLVAPMYHDEYGYGLPSNTIVFGKIYPSEQYVGVVSRLDSAVEFRSINPSKPGKSVRSLKKRLNLDPMWNQPASSISLVDRYDNKTQLAIALRTASQLKLFRFNKKYELKELATVNDFLPPDNEYDRILFAKFDNGRINDLLLFTTEGLTMYRLNEESGRFQKVYYSTAFSKFRGWNKRTIDTIATIDIDGDSRDELIASGPKGLCVYRSVFTKDGFDLVNIFDDKLENRVVRYGLPKLITKAVQSDGHKILLFTGESFLEVRTKTFTPQTSDIAPVQPAVTKLQPNAPLVVPQKRYIVWLHDQLDLHSMLQPLNSHAAKMELSIPLIELPNAFGVSVRKFLQYKNIPFESFFGRGWSLPLDYISVERKNSNFLQDHDYAILKNNNRIILKRQPAWDSIYHWAFIIE</sequence>
<evidence type="ECO:0000313" key="1">
    <source>
        <dbReference type="EnsemblMetazoa" id="AMAM016958-PA"/>
    </source>
</evidence>
<dbReference type="Proteomes" id="UP000075901">
    <property type="component" value="Unassembled WGS sequence"/>
</dbReference>
<dbReference type="VEuPathDB" id="VectorBase:AMAM016958"/>
<evidence type="ECO:0000313" key="2">
    <source>
        <dbReference type="Proteomes" id="UP000075901"/>
    </source>
</evidence>
<proteinExistence type="predicted"/>
<dbReference type="SUPFAM" id="SSF69318">
    <property type="entry name" value="Integrin alpha N-terminal domain"/>
    <property type="match status" value="1"/>
</dbReference>
<evidence type="ECO:0008006" key="3">
    <source>
        <dbReference type="Google" id="ProtNLM"/>
    </source>
</evidence>
<reference evidence="2" key="1">
    <citation type="submission" date="2013-09" db="EMBL/GenBank/DDBJ databases">
        <title>The Genome Sequence of Anopheles maculatus species B.</title>
        <authorList>
            <consortium name="The Broad Institute Genomics Platform"/>
            <person name="Neafsey D.E."/>
            <person name="Besansky N."/>
            <person name="Howell P."/>
            <person name="Walton C."/>
            <person name="Young S.K."/>
            <person name="Zeng Q."/>
            <person name="Gargeya S."/>
            <person name="Fitzgerald M."/>
            <person name="Haas B."/>
            <person name="Abouelleil A."/>
            <person name="Allen A.W."/>
            <person name="Alvarado L."/>
            <person name="Arachchi H.M."/>
            <person name="Berlin A.M."/>
            <person name="Chapman S.B."/>
            <person name="Gainer-Dewar J."/>
            <person name="Goldberg J."/>
            <person name="Griggs A."/>
            <person name="Gujja S."/>
            <person name="Hansen M."/>
            <person name="Howarth C."/>
            <person name="Imamovic A."/>
            <person name="Ireland A."/>
            <person name="Larimer J."/>
            <person name="McCowan C."/>
            <person name="Murphy C."/>
            <person name="Pearson M."/>
            <person name="Poon T.W."/>
            <person name="Priest M."/>
            <person name="Roberts A."/>
            <person name="Saif S."/>
            <person name="Shea T."/>
            <person name="Sisk P."/>
            <person name="Sykes S."/>
            <person name="Wortman J."/>
            <person name="Nusbaum C."/>
            <person name="Birren B."/>
        </authorList>
    </citation>
    <scope>NUCLEOTIDE SEQUENCE [LARGE SCALE GENOMIC DNA]</scope>
    <source>
        <strain evidence="2">maculatus3</strain>
    </source>
</reference>
<name>A0A182T079_9DIPT</name>
<dbReference type="AlphaFoldDB" id="A0A182T079"/>
<reference evidence="1" key="2">
    <citation type="submission" date="2020-05" db="UniProtKB">
        <authorList>
            <consortium name="EnsemblMetazoa"/>
        </authorList>
    </citation>
    <scope>IDENTIFICATION</scope>
    <source>
        <strain evidence="1">maculatus3</strain>
    </source>
</reference>
<dbReference type="InterPro" id="IPR028994">
    <property type="entry name" value="Integrin_alpha_N"/>
</dbReference>
<dbReference type="EnsemblMetazoa" id="AMAM016958-RA">
    <property type="protein sequence ID" value="AMAM016958-PA"/>
    <property type="gene ID" value="AMAM016958"/>
</dbReference>
<keyword evidence="2" id="KW-1185">Reference proteome</keyword>
<organism evidence="1 2">
    <name type="scientific">Anopheles maculatus</name>
    <dbReference type="NCBI Taxonomy" id="74869"/>
    <lineage>
        <taxon>Eukaryota</taxon>
        <taxon>Metazoa</taxon>
        <taxon>Ecdysozoa</taxon>
        <taxon>Arthropoda</taxon>
        <taxon>Hexapoda</taxon>
        <taxon>Insecta</taxon>
        <taxon>Pterygota</taxon>
        <taxon>Neoptera</taxon>
        <taxon>Endopterygota</taxon>
        <taxon>Diptera</taxon>
        <taxon>Nematocera</taxon>
        <taxon>Culicoidea</taxon>
        <taxon>Culicidae</taxon>
        <taxon>Anophelinae</taxon>
        <taxon>Anopheles</taxon>
        <taxon>Anopheles maculatus group</taxon>
    </lineage>
</organism>